<dbReference type="Pfam" id="PF16113">
    <property type="entry name" value="ECH_2"/>
    <property type="match status" value="1"/>
</dbReference>
<evidence type="ECO:0000256" key="2">
    <source>
        <dbReference type="ARBA" id="ARBA00011915"/>
    </source>
</evidence>
<dbReference type="NCBIfam" id="NF004127">
    <property type="entry name" value="PRK05617.1"/>
    <property type="match status" value="1"/>
</dbReference>
<dbReference type="EC" id="3.1.2.4" evidence="2"/>
<name>A0A0P1GPJ9_9RHOB</name>
<dbReference type="GO" id="GO:0016829">
    <property type="term" value="F:lyase activity"/>
    <property type="evidence" value="ECO:0007669"/>
    <property type="project" value="UniProtKB-KW"/>
</dbReference>
<keyword evidence="3" id="KW-0378">Hydrolase</keyword>
<dbReference type="GO" id="GO:0006574">
    <property type="term" value="P:L-valine catabolic process"/>
    <property type="evidence" value="ECO:0007669"/>
    <property type="project" value="TreeGrafter"/>
</dbReference>
<dbReference type="STRING" id="340021.TM5383_01447"/>
<dbReference type="OrthoDB" id="9790967at2"/>
<evidence type="ECO:0000313" key="5">
    <source>
        <dbReference type="EMBL" id="CUH84240.1"/>
    </source>
</evidence>
<protein>
    <recommendedName>
        <fullName evidence="2">3-hydroxyisobutyryl-CoA hydrolase</fullName>
        <ecNumber evidence="2">3.1.2.4</ecNumber>
    </recommendedName>
</protein>
<accession>A0A0P1GPJ9</accession>
<evidence type="ECO:0000259" key="4">
    <source>
        <dbReference type="Pfam" id="PF16113"/>
    </source>
</evidence>
<dbReference type="CDD" id="cd06558">
    <property type="entry name" value="crotonase-like"/>
    <property type="match status" value="1"/>
</dbReference>
<proteinExistence type="predicted"/>
<dbReference type="Proteomes" id="UP000051681">
    <property type="component" value="Unassembled WGS sequence"/>
</dbReference>
<dbReference type="AlphaFoldDB" id="A0A0P1GPJ9"/>
<keyword evidence="5" id="KW-0456">Lyase</keyword>
<dbReference type="InterPro" id="IPR045004">
    <property type="entry name" value="ECH_dom"/>
</dbReference>
<keyword evidence="6" id="KW-1185">Reference proteome</keyword>
<dbReference type="RefSeq" id="WP_058318316.1">
    <property type="nucleotide sequence ID" value="NZ_CYSF01000006.1"/>
</dbReference>
<dbReference type="PANTHER" id="PTHR43176">
    <property type="entry name" value="3-HYDROXYISOBUTYRYL-COA HYDROLASE-RELATED"/>
    <property type="match status" value="1"/>
</dbReference>
<dbReference type="InterPro" id="IPR032259">
    <property type="entry name" value="HIBYL-CoA-H"/>
</dbReference>
<gene>
    <name evidence="5" type="primary">echA8_3</name>
    <name evidence="5" type="ORF">TM5383_01447</name>
</gene>
<dbReference type="InterPro" id="IPR029045">
    <property type="entry name" value="ClpP/crotonase-like_dom_sf"/>
</dbReference>
<dbReference type="SUPFAM" id="SSF52096">
    <property type="entry name" value="ClpP/crotonase"/>
    <property type="match status" value="1"/>
</dbReference>
<organism evidence="5 6">
    <name type="scientific">Thalassovita mediterranea</name>
    <dbReference type="NCBI Taxonomy" id="340021"/>
    <lineage>
        <taxon>Bacteria</taxon>
        <taxon>Pseudomonadati</taxon>
        <taxon>Pseudomonadota</taxon>
        <taxon>Alphaproteobacteria</taxon>
        <taxon>Rhodobacterales</taxon>
        <taxon>Roseobacteraceae</taxon>
        <taxon>Thalassovita</taxon>
    </lineage>
</organism>
<dbReference type="Gene3D" id="3.90.226.10">
    <property type="entry name" value="2-enoyl-CoA Hydratase, Chain A, domain 1"/>
    <property type="match status" value="1"/>
</dbReference>
<dbReference type="PANTHER" id="PTHR43176:SF3">
    <property type="entry name" value="3-HYDROXYISOBUTYRYL-COA HYDROLASE, MITOCHONDRIAL"/>
    <property type="match status" value="1"/>
</dbReference>
<evidence type="ECO:0000313" key="6">
    <source>
        <dbReference type="Proteomes" id="UP000051681"/>
    </source>
</evidence>
<evidence type="ECO:0000256" key="3">
    <source>
        <dbReference type="ARBA" id="ARBA00022801"/>
    </source>
</evidence>
<dbReference type="EMBL" id="CYSF01000006">
    <property type="protein sequence ID" value="CUH84240.1"/>
    <property type="molecule type" value="Genomic_DNA"/>
</dbReference>
<comment type="catalytic activity">
    <reaction evidence="1">
        <text>3-hydroxy-2-methylpropanoyl-CoA + H2O = 3-hydroxy-2-methylpropanoate + CoA + H(+)</text>
        <dbReference type="Rhea" id="RHEA:20888"/>
        <dbReference type="ChEBI" id="CHEBI:11805"/>
        <dbReference type="ChEBI" id="CHEBI:15377"/>
        <dbReference type="ChEBI" id="CHEBI:15378"/>
        <dbReference type="ChEBI" id="CHEBI:57287"/>
        <dbReference type="ChEBI" id="CHEBI:57340"/>
        <dbReference type="EC" id="3.1.2.4"/>
    </reaction>
</comment>
<reference evidence="5 6" key="1">
    <citation type="submission" date="2015-09" db="EMBL/GenBank/DDBJ databases">
        <authorList>
            <consortium name="Swine Surveillance"/>
        </authorList>
    </citation>
    <scope>NUCLEOTIDE SEQUENCE [LARGE SCALE GENOMIC DNA]</scope>
    <source>
        <strain evidence="5 6">CECT 8383</strain>
    </source>
</reference>
<feature type="domain" description="Enoyl-CoA hydratase/isomerase" evidence="4">
    <location>
        <begin position="16"/>
        <end position="321"/>
    </location>
</feature>
<dbReference type="GO" id="GO:0003860">
    <property type="term" value="F:3-hydroxyisobutyryl-CoA hydrolase activity"/>
    <property type="evidence" value="ECO:0007669"/>
    <property type="project" value="UniProtKB-EC"/>
</dbReference>
<sequence length="325" mass="35815">MQSEGHIFAERRGRAGIISLNRPQAMNAIDLTMTRAIDRALDQFQADPAVEFVLMQSATDRAFCAGCDMRRTRHLLLAGQIDEAEQFFQEEYALIDKIARFPKPYISLIDGLCMGGGMGLSMHGKYRIATERAVFAMPETSIGFIPDVGGSYFLPRMPHSSGMWLGLTGASVRGFDAHGLRISTHMMAAEMAPQLLDELCFATQSIEQVLSALCASLGYQASILALADTTLCFEQPTLDSIVDCLGRSRVKPPQDALAALRKASPRSLKETLTLLREGRFLTLAECLQQEFDAMRRALRHPDLVEGVRALLVDKDHKPKWAAPVG</sequence>
<evidence type="ECO:0000256" key="1">
    <source>
        <dbReference type="ARBA" id="ARBA00001709"/>
    </source>
</evidence>